<dbReference type="PANTHER" id="PTHR43194:SF4">
    <property type="entry name" value="AB HYDROLASE-1 DOMAIN-CONTAINING PROTEIN"/>
    <property type="match status" value="1"/>
</dbReference>
<gene>
    <name evidence="2" type="ORF">L207DRAFT_559284</name>
</gene>
<dbReference type="InterPro" id="IPR050228">
    <property type="entry name" value="Carboxylesterase_BioH"/>
</dbReference>
<dbReference type="InterPro" id="IPR000073">
    <property type="entry name" value="AB_hydrolase_1"/>
</dbReference>
<dbReference type="InterPro" id="IPR029058">
    <property type="entry name" value="AB_hydrolase_fold"/>
</dbReference>
<dbReference type="Pfam" id="PF00561">
    <property type="entry name" value="Abhydrolase_1"/>
    <property type="match status" value="1"/>
</dbReference>
<dbReference type="OrthoDB" id="9978720at2759"/>
<dbReference type="PANTHER" id="PTHR43194">
    <property type="entry name" value="HYDROLASE ALPHA/BETA FOLD FAMILY"/>
    <property type="match status" value="1"/>
</dbReference>
<reference evidence="2 3" key="1">
    <citation type="submission" date="2016-04" db="EMBL/GenBank/DDBJ databases">
        <title>A degradative enzymes factory behind the ericoid mycorrhizal symbiosis.</title>
        <authorList>
            <consortium name="DOE Joint Genome Institute"/>
            <person name="Martino E."/>
            <person name="Morin E."/>
            <person name="Grelet G."/>
            <person name="Kuo A."/>
            <person name="Kohler A."/>
            <person name="Daghino S."/>
            <person name="Barry K."/>
            <person name="Choi C."/>
            <person name="Cichocki N."/>
            <person name="Clum A."/>
            <person name="Copeland A."/>
            <person name="Hainaut M."/>
            <person name="Haridas S."/>
            <person name="Labutti K."/>
            <person name="Lindquist E."/>
            <person name="Lipzen A."/>
            <person name="Khouja H.-R."/>
            <person name="Murat C."/>
            <person name="Ohm R."/>
            <person name="Olson A."/>
            <person name="Spatafora J."/>
            <person name="Veneault-Fourrey C."/>
            <person name="Henrissat B."/>
            <person name="Grigoriev I."/>
            <person name="Martin F."/>
            <person name="Perotto S."/>
        </authorList>
    </citation>
    <scope>NUCLEOTIDE SEQUENCE [LARGE SCALE GENOMIC DNA]</scope>
    <source>
        <strain evidence="2 3">F</strain>
    </source>
</reference>
<organism evidence="2 3">
    <name type="scientific">Hyaloscypha variabilis (strain UAMH 11265 / GT02V1 / F)</name>
    <name type="common">Meliniomyces variabilis</name>
    <dbReference type="NCBI Taxonomy" id="1149755"/>
    <lineage>
        <taxon>Eukaryota</taxon>
        <taxon>Fungi</taxon>
        <taxon>Dikarya</taxon>
        <taxon>Ascomycota</taxon>
        <taxon>Pezizomycotina</taxon>
        <taxon>Leotiomycetes</taxon>
        <taxon>Helotiales</taxon>
        <taxon>Hyaloscyphaceae</taxon>
        <taxon>Hyaloscypha</taxon>
        <taxon>Hyaloscypha variabilis</taxon>
    </lineage>
</organism>
<feature type="domain" description="AB hydrolase-1" evidence="1">
    <location>
        <begin position="62"/>
        <end position="222"/>
    </location>
</feature>
<dbReference type="STRING" id="1149755.A0A2J6QUG7"/>
<dbReference type="CDD" id="cd12809">
    <property type="entry name" value="Esterase_713_like-2"/>
    <property type="match status" value="1"/>
</dbReference>
<dbReference type="Gene3D" id="3.40.50.1820">
    <property type="entry name" value="alpha/beta hydrolase"/>
    <property type="match status" value="1"/>
</dbReference>
<proteinExistence type="predicted"/>
<evidence type="ECO:0000259" key="1">
    <source>
        <dbReference type="Pfam" id="PF00561"/>
    </source>
</evidence>
<evidence type="ECO:0000313" key="2">
    <source>
        <dbReference type="EMBL" id="PMD29900.1"/>
    </source>
</evidence>
<dbReference type="AlphaFoldDB" id="A0A2J6QUG7"/>
<dbReference type="EMBL" id="KZ613970">
    <property type="protein sequence ID" value="PMD29900.1"/>
    <property type="molecule type" value="Genomic_DNA"/>
</dbReference>
<dbReference type="Proteomes" id="UP000235786">
    <property type="component" value="Unassembled WGS sequence"/>
</dbReference>
<sequence>MDNTQVREAATQGIYLQLKEAAHHRSFFYVGGEYVKTSAGYVLQDQMYVERLLPIGGSKQPYPIVFLHGGAQTGTNWLNKPDGEKGWASWFIDRGYEVYIIDQPHTGRSAWDPDSSFPLRSVPAEYIENRMTATAHYKLWPQAHLHTQWPGTGKMGDPVFDSYYASTVPMLKSFSEQERCMKAAGAALLDKVGSAILIAHSQGGMLAWSLADERPQLVKALIARPWALTTIPLTYSPQPTDIVKPLSTKVIPSDSPKFFDCILQEEPARQLVNLKEIPILIETGEASYHAMYDHCTFEFMKQAGCRRVEHIKLADIGIHGNGHLQFLEKNSDEIAEVIEKWVEKAVGEKKI</sequence>
<dbReference type="GO" id="GO:0016787">
    <property type="term" value="F:hydrolase activity"/>
    <property type="evidence" value="ECO:0007669"/>
    <property type="project" value="UniProtKB-KW"/>
</dbReference>
<evidence type="ECO:0000313" key="3">
    <source>
        <dbReference type="Proteomes" id="UP000235786"/>
    </source>
</evidence>
<keyword evidence="3" id="KW-1185">Reference proteome</keyword>
<accession>A0A2J6QUG7</accession>
<name>A0A2J6QUG7_HYAVF</name>
<keyword evidence="2" id="KW-0378">Hydrolase</keyword>
<dbReference type="SUPFAM" id="SSF53474">
    <property type="entry name" value="alpha/beta-Hydrolases"/>
    <property type="match status" value="1"/>
</dbReference>
<protein>
    <submittedName>
        <fullName evidence="2">Alpha/beta-hydrolase</fullName>
    </submittedName>
</protein>